<sequence>MTTTTSDTDWGTVAHPVAAAVARLHAELDALVETPVWGLEGGQVRDTLGEVTRLAARVAELELRLVAHADRVGAGEGVGATTTGGWWAVATNQTRAVAHRRVKLAVALDGEHEPVGDALAEGRVLPEQAQVIVDAVDALSPVLVDPASGTRHAFT</sequence>
<dbReference type="EMBL" id="JBHSKD010000009">
    <property type="protein sequence ID" value="MFC5177226.1"/>
    <property type="molecule type" value="Genomic_DNA"/>
</dbReference>
<name>A0ABW0BIX5_9ACTN</name>
<dbReference type="RefSeq" id="WP_378590051.1">
    <property type="nucleotide sequence ID" value="NZ_JBHSKD010000009.1"/>
</dbReference>
<comment type="caution">
    <text evidence="1">The sequence shown here is derived from an EMBL/GenBank/DDBJ whole genome shotgun (WGS) entry which is preliminary data.</text>
</comment>
<proteinExistence type="predicted"/>
<accession>A0ABW0BIX5</accession>
<evidence type="ECO:0000313" key="2">
    <source>
        <dbReference type="Proteomes" id="UP001596087"/>
    </source>
</evidence>
<evidence type="ECO:0008006" key="3">
    <source>
        <dbReference type="Google" id="ProtNLM"/>
    </source>
</evidence>
<reference evidence="2" key="1">
    <citation type="journal article" date="2019" name="Int. J. Syst. Evol. Microbiol.">
        <title>The Global Catalogue of Microorganisms (GCM) 10K type strain sequencing project: providing services to taxonomists for standard genome sequencing and annotation.</title>
        <authorList>
            <consortium name="The Broad Institute Genomics Platform"/>
            <consortium name="The Broad Institute Genome Sequencing Center for Infectious Disease"/>
            <person name="Wu L."/>
            <person name="Ma J."/>
        </authorList>
    </citation>
    <scope>NUCLEOTIDE SEQUENCE [LARGE SCALE GENOMIC DNA]</scope>
    <source>
        <strain evidence="2">DFY41</strain>
    </source>
</reference>
<protein>
    <recommendedName>
        <fullName evidence="3">DUF222 domain-containing protein</fullName>
    </recommendedName>
</protein>
<gene>
    <name evidence="1" type="ORF">ACFPGP_11120</name>
</gene>
<dbReference type="Proteomes" id="UP001596087">
    <property type="component" value="Unassembled WGS sequence"/>
</dbReference>
<evidence type="ECO:0000313" key="1">
    <source>
        <dbReference type="EMBL" id="MFC5177226.1"/>
    </source>
</evidence>
<organism evidence="1 2">
    <name type="scientific">Nocardioides taihuensis</name>
    <dbReference type="NCBI Taxonomy" id="1835606"/>
    <lineage>
        <taxon>Bacteria</taxon>
        <taxon>Bacillati</taxon>
        <taxon>Actinomycetota</taxon>
        <taxon>Actinomycetes</taxon>
        <taxon>Propionibacteriales</taxon>
        <taxon>Nocardioidaceae</taxon>
        <taxon>Nocardioides</taxon>
    </lineage>
</organism>
<keyword evidence="2" id="KW-1185">Reference proteome</keyword>